<name>A0A3S2VKH3_9ACTN</name>
<protein>
    <submittedName>
        <fullName evidence="2">Aminoglycoside phosphotransferase family protein</fullName>
    </submittedName>
</protein>
<dbReference type="Proteomes" id="UP000283128">
    <property type="component" value="Unassembled WGS sequence"/>
</dbReference>
<dbReference type="EMBL" id="RZYA01000002">
    <property type="protein sequence ID" value="RVU28076.1"/>
    <property type="molecule type" value="Genomic_DNA"/>
</dbReference>
<dbReference type="InterPro" id="IPR002575">
    <property type="entry name" value="Aminoglycoside_PTrfase"/>
</dbReference>
<dbReference type="InterPro" id="IPR011009">
    <property type="entry name" value="Kinase-like_dom_sf"/>
</dbReference>
<keyword evidence="2" id="KW-0808">Transferase</keyword>
<sequence>MTVLTLPSPTLMSWAHKELGPLPTPPVDVSHPRVNSRVWELTRPSRVRVFLKVSPNPVTYQRETFALRHAVPALGAHRAPQLIASHPQHLALLVTAVDGRPIKQLTPSAAEEAEAHRQGGLLLARLHAAGDLTGPRRAEAERALTDAAAGAEDRLTAAGDRLTPDERDLVRACAAHLSQLPPLPLAFIHGDAWPRNLLWNGATAAWIDFERARFTAVVQDLVPLACAVWPGRPDLRAAFFAGYGRTLTASEDAALTCLSALDAVSCLRWGPDHGDPQVTARGRRTLDRLTGEVRR</sequence>
<dbReference type="RefSeq" id="WP_127827231.1">
    <property type="nucleotide sequence ID" value="NZ_RZYA01000002.1"/>
</dbReference>
<evidence type="ECO:0000313" key="2">
    <source>
        <dbReference type="EMBL" id="RVU28076.1"/>
    </source>
</evidence>
<keyword evidence="3" id="KW-1185">Reference proteome</keyword>
<evidence type="ECO:0000259" key="1">
    <source>
        <dbReference type="Pfam" id="PF01636"/>
    </source>
</evidence>
<feature type="domain" description="Aminoglycoside phosphotransferase" evidence="1">
    <location>
        <begin position="36"/>
        <end position="247"/>
    </location>
</feature>
<comment type="caution">
    <text evidence="2">The sequence shown here is derived from an EMBL/GenBank/DDBJ whole genome shotgun (WGS) entry which is preliminary data.</text>
</comment>
<dbReference type="Pfam" id="PF01636">
    <property type="entry name" value="APH"/>
    <property type="match status" value="1"/>
</dbReference>
<evidence type="ECO:0000313" key="3">
    <source>
        <dbReference type="Proteomes" id="UP000283128"/>
    </source>
</evidence>
<dbReference type="AlphaFoldDB" id="A0A3S2VKH3"/>
<dbReference type="SUPFAM" id="SSF56112">
    <property type="entry name" value="Protein kinase-like (PK-like)"/>
    <property type="match status" value="1"/>
</dbReference>
<dbReference type="Gene3D" id="3.90.1200.10">
    <property type="match status" value="1"/>
</dbReference>
<dbReference type="OrthoDB" id="21342at2"/>
<organism evidence="2 3">
    <name type="scientific">Streptomyces antnestii</name>
    <dbReference type="NCBI Taxonomy" id="2494256"/>
    <lineage>
        <taxon>Bacteria</taxon>
        <taxon>Bacillati</taxon>
        <taxon>Actinomycetota</taxon>
        <taxon>Actinomycetes</taxon>
        <taxon>Kitasatosporales</taxon>
        <taxon>Streptomycetaceae</taxon>
        <taxon>Streptomyces</taxon>
    </lineage>
</organism>
<proteinExistence type="predicted"/>
<dbReference type="GO" id="GO:0016740">
    <property type="term" value="F:transferase activity"/>
    <property type="evidence" value="ECO:0007669"/>
    <property type="project" value="UniProtKB-KW"/>
</dbReference>
<reference evidence="2 3" key="1">
    <citation type="submission" date="2019-01" db="EMBL/GenBank/DDBJ databases">
        <title>Genome sequences of Streptomyces and Rhizobium isolates collected from root and soil.</title>
        <authorList>
            <person name="Chhettri S."/>
            <person name="Sevigny J.L."/>
            <person name="Sen A."/>
            <person name="Ennis N."/>
            <person name="Tisa L."/>
        </authorList>
    </citation>
    <scope>NUCLEOTIDE SEQUENCE [LARGE SCALE GENOMIC DNA]</scope>
    <source>
        <strain evidence="2 3">San01</strain>
    </source>
</reference>
<gene>
    <name evidence="2" type="ORF">EOT10_07390</name>
</gene>
<accession>A0A3S2VKH3</accession>